<evidence type="ECO:0000313" key="2">
    <source>
        <dbReference type="EMBL" id="EGE53833.1"/>
    </source>
</evidence>
<keyword evidence="1" id="KW-0812">Transmembrane</keyword>
<proteinExistence type="predicted"/>
<feature type="transmembrane region" description="Helical" evidence="1">
    <location>
        <begin position="40"/>
        <end position="59"/>
    </location>
</feature>
<evidence type="ECO:0000313" key="3">
    <source>
        <dbReference type="Proteomes" id="UP000003732"/>
    </source>
</evidence>
<keyword evidence="1" id="KW-0472">Membrane</keyword>
<comment type="caution">
    <text evidence="2">The sequence shown here is derived from an EMBL/GenBank/DDBJ whole genome shotgun (WGS) entry which is preliminary data.</text>
</comment>
<evidence type="ECO:0000256" key="1">
    <source>
        <dbReference type="SAM" id="Phobius"/>
    </source>
</evidence>
<dbReference type="HOGENOM" id="CLU_918042_0_0_9"/>
<gene>
    <name evidence="2" type="ORF">SPB_0212</name>
</gene>
<dbReference type="RefSeq" id="WP_003103873.1">
    <property type="nucleotide sequence ID" value="NZ_AEUT02000001.1"/>
</dbReference>
<sequence>MKKRNYWRLTAIIIILFISRFKFSKETTVLMTKAVFSREFFSSFFGAAVAACITLYVFFKQSKQAENIMKTQIETQENQLNQQLESSNIQFKDQQEMAKLQFQTQIEVQTEQFNKQQIFEFKKIEIEYYLEKVQEVNNLLLRVKEITENGFKPLTIRMTELQTDLRSNQNKELFHLYFKKNLPQIEALYLEYYKFSIEIHEISNKLIVFSELFDTGLSKHILDFVRGEFGLEFYETNLVEIWWENNIQNSYKKYSEHKSENFDNIVPTLKIYEKVLNLDQRVIPFEIKNKHSELKELTYKNIT</sequence>
<protein>
    <submittedName>
        <fullName evidence="2">Uncharacterized protein</fullName>
    </submittedName>
</protein>
<organism evidence="2 3">
    <name type="scientific">Streptococcus parauberis NCFD 2020</name>
    <dbReference type="NCBI Taxonomy" id="873447"/>
    <lineage>
        <taxon>Bacteria</taxon>
        <taxon>Bacillati</taxon>
        <taxon>Bacillota</taxon>
        <taxon>Bacilli</taxon>
        <taxon>Lactobacillales</taxon>
        <taxon>Streptococcaceae</taxon>
        <taxon>Streptococcus</taxon>
    </lineage>
</organism>
<accession>F1YY14</accession>
<dbReference type="EMBL" id="AEUT02000001">
    <property type="protein sequence ID" value="EGE53833.1"/>
    <property type="molecule type" value="Genomic_DNA"/>
</dbReference>
<reference evidence="2 3" key="1">
    <citation type="submission" date="2011-02" db="EMBL/GenBank/DDBJ databases">
        <authorList>
            <person name="Stanhope M.J."/>
            <person name="Durkin A.S."/>
            <person name="Hostetler J."/>
            <person name="Kim M."/>
            <person name="Radune D."/>
            <person name="Singh I."/>
            <person name="Town C.D."/>
        </authorList>
    </citation>
    <scope>NUCLEOTIDE SEQUENCE [LARGE SCALE GENOMIC DNA]</scope>
    <source>
        <strain evidence="2 3">NCFD 2020</strain>
    </source>
</reference>
<keyword evidence="1" id="KW-1133">Transmembrane helix</keyword>
<dbReference type="Proteomes" id="UP000003732">
    <property type="component" value="Unassembled WGS sequence"/>
</dbReference>
<dbReference type="AlphaFoldDB" id="F1YY14"/>
<name>F1YY14_9STRE</name>
<dbReference type="GeneID" id="61419921"/>